<feature type="transmembrane region" description="Helical" evidence="2">
    <location>
        <begin position="367"/>
        <end position="386"/>
    </location>
</feature>
<dbReference type="GO" id="GO:0003682">
    <property type="term" value="F:chromatin binding"/>
    <property type="evidence" value="ECO:0007669"/>
    <property type="project" value="TreeGrafter"/>
</dbReference>
<proteinExistence type="inferred from homology"/>
<dbReference type="WBParaSite" id="DME_0000061201-mRNA-1">
    <property type="protein sequence ID" value="DME_0000061201-mRNA-1"/>
    <property type="gene ID" value="DME_0000061201"/>
</dbReference>
<dbReference type="Proteomes" id="UP000038040">
    <property type="component" value="Unplaced"/>
</dbReference>
<dbReference type="InterPro" id="IPR016024">
    <property type="entry name" value="ARM-type_fold"/>
</dbReference>
<dbReference type="GO" id="GO:0000785">
    <property type="term" value="C:chromatin"/>
    <property type="evidence" value="ECO:0007669"/>
    <property type="project" value="TreeGrafter"/>
</dbReference>
<dbReference type="AlphaFoldDB" id="A0A0N4U1V1"/>
<dbReference type="GO" id="GO:0005634">
    <property type="term" value="C:nucleus"/>
    <property type="evidence" value="ECO:0007669"/>
    <property type="project" value="TreeGrafter"/>
</dbReference>
<dbReference type="EMBL" id="UYYG01001151">
    <property type="protein sequence ID" value="VDN54999.1"/>
    <property type="molecule type" value="Genomic_DNA"/>
</dbReference>
<dbReference type="InterPro" id="IPR020839">
    <property type="entry name" value="SCD"/>
</dbReference>
<dbReference type="PANTHER" id="PTHR11199:SF0">
    <property type="entry name" value="LD34181P-RELATED"/>
    <property type="match status" value="1"/>
</dbReference>
<evidence type="ECO:0000313" key="4">
    <source>
        <dbReference type="EMBL" id="VDN54999.1"/>
    </source>
</evidence>
<comment type="similarity">
    <text evidence="1">Belongs to the SCC3 family.</text>
</comment>
<reference evidence="4 6" key="2">
    <citation type="submission" date="2018-11" db="EMBL/GenBank/DDBJ databases">
        <authorList>
            <consortium name="Pathogen Informatics"/>
        </authorList>
    </citation>
    <scope>NUCLEOTIDE SEQUENCE [LARGE SCALE GENOMIC DNA]</scope>
</reference>
<dbReference type="Pfam" id="PF21581">
    <property type="entry name" value="SCD"/>
    <property type="match status" value="1"/>
</dbReference>
<keyword evidence="6" id="KW-1185">Reference proteome</keyword>
<evidence type="ECO:0000313" key="5">
    <source>
        <dbReference type="Proteomes" id="UP000038040"/>
    </source>
</evidence>
<sequence>MDVSIGSAFQTSNESSRRKKRRLATDDYSFATSENFDTTDKMEEARSNFFNMVKSGENFDIAIDNWIKIYENHPDNALQQLQQFFISCCGCERMISSFMLQTMRYDEIILQMTEHFVDDAENYPLVMVGPKFSDFKQNFADFITLFDITCQILTLFPKLFVNKGEANYVSDWRIMDAVIKLLTALSNSQVQAFRHTSTFAAMKLLSALIDIAVPQEKNVMQIETRKDESKTKDTSNHLRSSIFNECELVEKSNIYKMVSYLFKNVFVRRYRDFLPEIRNICIIELGKWLKSYPEIFLIDSYLKYIGWLLHDKVVSKIRLSCVTSLLPLYDLPEMAKKLEFFTNKFQKRFVSLVMDKDYEVATFACKLLTGICSLYYNIIIALYYVIILL</sequence>
<dbReference type="GO" id="GO:0007062">
    <property type="term" value="P:sister chromatid cohesion"/>
    <property type="evidence" value="ECO:0007669"/>
    <property type="project" value="UniProtKB-ARBA"/>
</dbReference>
<dbReference type="OrthoDB" id="498590at2759"/>
<reference evidence="7" key="1">
    <citation type="submission" date="2017-02" db="UniProtKB">
        <authorList>
            <consortium name="WormBaseParasite"/>
        </authorList>
    </citation>
    <scope>IDENTIFICATION</scope>
</reference>
<organism evidence="5 7">
    <name type="scientific">Dracunculus medinensis</name>
    <name type="common">Guinea worm</name>
    <dbReference type="NCBI Taxonomy" id="318479"/>
    <lineage>
        <taxon>Eukaryota</taxon>
        <taxon>Metazoa</taxon>
        <taxon>Ecdysozoa</taxon>
        <taxon>Nematoda</taxon>
        <taxon>Chromadorea</taxon>
        <taxon>Rhabditida</taxon>
        <taxon>Spirurina</taxon>
        <taxon>Dracunculoidea</taxon>
        <taxon>Dracunculidae</taxon>
        <taxon>Dracunculus</taxon>
    </lineage>
</organism>
<evidence type="ECO:0000313" key="7">
    <source>
        <dbReference type="WBParaSite" id="DME_0000061201-mRNA-1"/>
    </source>
</evidence>
<dbReference type="SUPFAM" id="SSF48371">
    <property type="entry name" value="ARM repeat"/>
    <property type="match status" value="1"/>
</dbReference>
<evidence type="ECO:0000313" key="6">
    <source>
        <dbReference type="Proteomes" id="UP000274756"/>
    </source>
</evidence>
<keyword evidence="2" id="KW-0472">Membrane</keyword>
<evidence type="ECO:0000256" key="1">
    <source>
        <dbReference type="ARBA" id="ARBA00005486"/>
    </source>
</evidence>
<name>A0A0N4U1V1_DRAME</name>
<keyword evidence="2" id="KW-1133">Transmembrane helix</keyword>
<dbReference type="PANTHER" id="PTHR11199">
    <property type="entry name" value="STROMAL ANTIGEN"/>
    <property type="match status" value="1"/>
</dbReference>
<evidence type="ECO:0000259" key="3">
    <source>
        <dbReference type="PROSITE" id="PS51425"/>
    </source>
</evidence>
<dbReference type="PROSITE" id="PS51425">
    <property type="entry name" value="SCD"/>
    <property type="match status" value="1"/>
</dbReference>
<accession>A0A0N4U1V1</accession>
<dbReference type="STRING" id="318479.A0A0N4U1V1"/>
<dbReference type="InterPro" id="IPR039662">
    <property type="entry name" value="Cohesin_Scc3/SA"/>
</dbReference>
<protein>
    <submittedName>
        <fullName evidence="7">SCD domain-containing protein</fullName>
    </submittedName>
</protein>
<dbReference type="GO" id="GO:0008278">
    <property type="term" value="C:cohesin complex"/>
    <property type="evidence" value="ECO:0007669"/>
    <property type="project" value="TreeGrafter"/>
</dbReference>
<gene>
    <name evidence="4" type="ORF">DME_LOCUS4972</name>
</gene>
<dbReference type="Pfam" id="PF08514">
    <property type="entry name" value="STAG"/>
    <property type="match status" value="1"/>
</dbReference>
<evidence type="ECO:0000256" key="2">
    <source>
        <dbReference type="SAM" id="Phobius"/>
    </source>
</evidence>
<dbReference type="InterPro" id="IPR013721">
    <property type="entry name" value="STAG"/>
</dbReference>
<keyword evidence="2" id="KW-0812">Transmembrane</keyword>
<feature type="domain" description="SCD" evidence="3">
    <location>
        <begin position="266"/>
        <end position="352"/>
    </location>
</feature>
<dbReference type="Proteomes" id="UP000274756">
    <property type="component" value="Unassembled WGS sequence"/>
</dbReference>